<gene>
    <name evidence="1" type="ORF">UFOPK1689_00558</name>
</gene>
<accession>A0A6J6E831</accession>
<proteinExistence type="predicted"/>
<dbReference type="InterPro" id="IPR045596">
    <property type="entry name" value="DUF6459"/>
</dbReference>
<evidence type="ECO:0000313" key="1">
    <source>
        <dbReference type="EMBL" id="CAB4569498.1"/>
    </source>
</evidence>
<organism evidence="1">
    <name type="scientific">freshwater metagenome</name>
    <dbReference type="NCBI Taxonomy" id="449393"/>
    <lineage>
        <taxon>unclassified sequences</taxon>
        <taxon>metagenomes</taxon>
        <taxon>ecological metagenomes</taxon>
    </lineage>
</organism>
<dbReference type="EMBL" id="CAEZTN010000011">
    <property type="protein sequence ID" value="CAB4569498.1"/>
    <property type="molecule type" value="Genomic_DNA"/>
</dbReference>
<dbReference type="AlphaFoldDB" id="A0A6J6E831"/>
<sequence>MVTFSDRLSTVVLWSKSDRYFGLKQYLGRVVIIGHMETQREYNPNYLAMPTFTSIDMVPISSDPNEDWLHPVLEMFRPVKVLEPVKEPRLYLIASTFGEEFDSEFSPEPTSAKDLPDIKILVHNFIHVVVEVWAGRRSASQIQSACHYSVFAQLLRKSGTIEIVGKVRKIHIAQPLDGIVEATITVRYADRLRVVVIRFEGLDHRWLCTALELI</sequence>
<name>A0A6J6E831_9ZZZZ</name>
<reference evidence="1" key="1">
    <citation type="submission" date="2020-05" db="EMBL/GenBank/DDBJ databases">
        <authorList>
            <person name="Chiriac C."/>
            <person name="Salcher M."/>
            <person name="Ghai R."/>
            <person name="Kavagutti S V."/>
        </authorList>
    </citation>
    <scope>NUCLEOTIDE SEQUENCE</scope>
</reference>
<protein>
    <submittedName>
        <fullName evidence="1">Unannotated protein</fullName>
    </submittedName>
</protein>
<dbReference type="Pfam" id="PF20060">
    <property type="entry name" value="DUF6459"/>
    <property type="match status" value="1"/>
</dbReference>